<dbReference type="SUPFAM" id="SSF51055">
    <property type="entry name" value="Carbohydrate binding domain"/>
    <property type="match status" value="1"/>
</dbReference>
<feature type="domain" description="GH18" evidence="10">
    <location>
        <begin position="44"/>
        <end position="506"/>
    </location>
</feature>
<dbReference type="GO" id="GO:0008061">
    <property type="term" value="F:chitin binding"/>
    <property type="evidence" value="ECO:0007669"/>
    <property type="project" value="InterPro"/>
</dbReference>
<name>A0A327VWJ4_9BACT</name>
<keyword evidence="5" id="KW-0624">Polysaccharide degradation</keyword>
<dbReference type="GO" id="GO:0030246">
    <property type="term" value="F:carbohydrate binding"/>
    <property type="evidence" value="ECO:0007669"/>
    <property type="project" value="InterPro"/>
</dbReference>
<evidence type="ECO:0000256" key="5">
    <source>
        <dbReference type="ARBA" id="ARBA00023024"/>
    </source>
</evidence>
<dbReference type="PROSITE" id="PS51910">
    <property type="entry name" value="GH18_2"/>
    <property type="match status" value="1"/>
</dbReference>
<keyword evidence="5" id="KW-0146">Chitin degradation</keyword>
<dbReference type="GO" id="GO:0005975">
    <property type="term" value="P:carbohydrate metabolic process"/>
    <property type="evidence" value="ECO:0007669"/>
    <property type="project" value="InterPro"/>
</dbReference>
<dbReference type="SMART" id="SM00495">
    <property type="entry name" value="ChtBD3"/>
    <property type="match status" value="1"/>
</dbReference>
<dbReference type="InterPro" id="IPR001223">
    <property type="entry name" value="Glyco_hydro18_cat"/>
</dbReference>
<evidence type="ECO:0000256" key="8">
    <source>
        <dbReference type="RuleBase" id="RU000489"/>
    </source>
</evidence>
<keyword evidence="6" id="KW-0119">Carbohydrate metabolism</keyword>
<dbReference type="SMART" id="SM00089">
    <property type="entry name" value="PKD"/>
    <property type="match status" value="3"/>
</dbReference>
<dbReference type="RefSeq" id="WP_111593308.1">
    <property type="nucleotide sequence ID" value="NZ_QLMA01000005.1"/>
</dbReference>
<comment type="caution">
    <text evidence="11">The sequence shown here is derived from an EMBL/GenBank/DDBJ whole genome shotgun (WGS) entry which is preliminary data.</text>
</comment>
<dbReference type="Gene3D" id="2.10.10.20">
    <property type="entry name" value="Carbohydrate-binding module superfamily 5/12"/>
    <property type="match status" value="1"/>
</dbReference>
<keyword evidence="4 8" id="KW-0378">Hydrolase</keyword>
<evidence type="ECO:0000259" key="10">
    <source>
        <dbReference type="PROSITE" id="PS51910"/>
    </source>
</evidence>
<dbReference type="InterPro" id="IPR029070">
    <property type="entry name" value="Chitinase_insertion_sf"/>
</dbReference>
<dbReference type="InterPro" id="IPR017853">
    <property type="entry name" value="GH"/>
</dbReference>
<dbReference type="PANTHER" id="PTHR11177">
    <property type="entry name" value="CHITINASE"/>
    <property type="match status" value="1"/>
</dbReference>
<dbReference type="InterPro" id="IPR036573">
    <property type="entry name" value="CBM_sf_5/12"/>
</dbReference>
<dbReference type="Proteomes" id="UP000249819">
    <property type="component" value="Unassembled WGS sequence"/>
</dbReference>
<keyword evidence="9" id="KW-0732">Signal</keyword>
<dbReference type="PROSITE" id="PS01095">
    <property type="entry name" value="GH18_1"/>
    <property type="match status" value="1"/>
</dbReference>
<comment type="catalytic activity">
    <reaction evidence="1">
        <text>Random endo-hydrolysis of N-acetyl-beta-D-glucosaminide (1-&gt;4)-beta-linkages in chitin and chitodextrins.</text>
        <dbReference type="EC" id="3.2.1.14"/>
    </reaction>
</comment>
<dbReference type="Gene3D" id="2.60.40.10">
    <property type="entry name" value="Immunoglobulins"/>
    <property type="match status" value="3"/>
</dbReference>
<evidence type="ECO:0000256" key="7">
    <source>
        <dbReference type="ARBA" id="ARBA00023295"/>
    </source>
</evidence>
<gene>
    <name evidence="11" type="ORF">CLV59_105418</name>
</gene>
<dbReference type="AlphaFoldDB" id="A0A327VWJ4"/>
<accession>A0A327VWJ4</accession>
<keyword evidence="12" id="KW-1185">Reference proteome</keyword>
<dbReference type="Gene3D" id="3.20.20.80">
    <property type="entry name" value="Glycosidases"/>
    <property type="match status" value="2"/>
</dbReference>
<dbReference type="Pfam" id="PF00704">
    <property type="entry name" value="Glyco_hydro_18"/>
    <property type="match status" value="1"/>
</dbReference>
<proteinExistence type="inferred from homology"/>
<dbReference type="EC" id="3.2.1.14" evidence="3"/>
<dbReference type="SUPFAM" id="SSF49299">
    <property type="entry name" value="PKD domain"/>
    <property type="match status" value="1"/>
</dbReference>
<dbReference type="Pfam" id="PF02839">
    <property type="entry name" value="CBM_5_12"/>
    <property type="match status" value="1"/>
</dbReference>
<evidence type="ECO:0000313" key="12">
    <source>
        <dbReference type="Proteomes" id="UP000249819"/>
    </source>
</evidence>
<organism evidence="11 12">
    <name type="scientific">Chitinophaga dinghuensis</name>
    <dbReference type="NCBI Taxonomy" id="1539050"/>
    <lineage>
        <taxon>Bacteria</taxon>
        <taxon>Pseudomonadati</taxon>
        <taxon>Bacteroidota</taxon>
        <taxon>Chitinophagia</taxon>
        <taxon>Chitinophagales</taxon>
        <taxon>Chitinophagaceae</taxon>
        <taxon>Chitinophaga</taxon>
    </lineage>
</organism>
<dbReference type="CDD" id="cd12215">
    <property type="entry name" value="ChiC_BD"/>
    <property type="match status" value="1"/>
</dbReference>
<evidence type="ECO:0000313" key="11">
    <source>
        <dbReference type="EMBL" id="RAJ80309.1"/>
    </source>
</evidence>
<protein>
    <recommendedName>
        <fullName evidence="3">chitinase</fullName>
        <ecNumber evidence="3">3.2.1.14</ecNumber>
    </recommendedName>
</protein>
<reference evidence="11 12" key="1">
    <citation type="submission" date="2018-06" db="EMBL/GenBank/DDBJ databases">
        <title>Genomic Encyclopedia of Archaeal and Bacterial Type Strains, Phase II (KMG-II): from individual species to whole genera.</title>
        <authorList>
            <person name="Goeker M."/>
        </authorList>
    </citation>
    <scope>NUCLEOTIDE SEQUENCE [LARGE SCALE GENOMIC DNA]</scope>
    <source>
        <strain evidence="11 12">DSM 29821</strain>
    </source>
</reference>
<dbReference type="PANTHER" id="PTHR11177:SF317">
    <property type="entry name" value="CHITINASE 12-RELATED"/>
    <property type="match status" value="1"/>
</dbReference>
<dbReference type="InterPro" id="IPR022409">
    <property type="entry name" value="PKD/Chitinase_dom"/>
</dbReference>
<evidence type="ECO:0000256" key="6">
    <source>
        <dbReference type="ARBA" id="ARBA00023277"/>
    </source>
</evidence>
<dbReference type="Pfam" id="PF17957">
    <property type="entry name" value="Big_7"/>
    <property type="match status" value="3"/>
</dbReference>
<dbReference type="SUPFAM" id="SSF54556">
    <property type="entry name" value="Chitinase insertion domain"/>
    <property type="match status" value="1"/>
</dbReference>
<evidence type="ECO:0000256" key="3">
    <source>
        <dbReference type="ARBA" id="ARBA00012729"/>
    </source>
</evidence>
<dbReference type="InterPro" id="IPR011583">
    <property type="entry name" value="Chitinase_II/V-like_cat"/>
</dbReference>
<evidence type="ECO:0000256" key="4">
    <source>
        <dbReference type="ARBA" id="ARBA00022801"/>
    </source>
</evidence>
<dbReference type="GO" id="GO:0005576">
    <property type="term" value="C:extracellular region"/>
    <property type="evidence" value="ECO:0007669"/>
    <property type="project" value="InterPro"/>
</dbReference>
<keyword evidence="7 8" id="KW-0326">Glycosidase</keyword>
<dbReference type="InterPro" id="IPR050314">
    <property type="entry name" value="Glycosyl_Hydrlase_18"/>
</dbReference>
<dbReference type="GO" id="GO:0008843">
    <property type="term" value="F:endochitinase activity"/>
    <property type="evidence" value="ECO:0007669"/>
    <property type="project" value="UniProtKB-EC"/>
</dbReference>
<comment type="similarity">
    <text evidence="2">Belongs to the glycosyl hydrolase 18 family. Chitinase class II subfamily.</text>
</comment>
<dbReference type="GO" id="GO:0006032">
    <property type="term" value="P:chitin catabolic process"/>
    <property type="evidence" value="ECO:0007669"/>
    <property type="project" value="UniProtKB-KW"/>
</dbReference>
<dbReference type="SMART" id="SM00636">
    <property type="entry name" value="Glyco_18"/>
    <property type="match status" value="1"/>
</dbReference>
<dbReference type="SUPFAM" id="SSF51445">
    <property type="entry name" value="(Trans)glycosidases"/>
    <property type="match status" value="1"/>
</dbReference>
<feature type="signal peptide" evidence="9">
    <location>
        <begin position="1"/>
        <end position="29"/>
    </location>
</feature>
<dbReference type="OrthoDB" id="9775889at2"/>
<dbReference type="EMBL" id="QLMA01000005">
    <property type="protein sequence ID" value="RAJ80309.1"/>
    <property type="molecule type" value="Genomic_DNA"/>
</dbReference>
<evidence type="ECO:0000256" key="9">
    <source>
        <dbReference type="SAM" id="SignalP"/>
    </source>
</evidence>
<sequence>MTTNSIRFGAWGRLFSLCCFLLLSWGLQAQVSPPVPATTAQHNKQVIGYITQWDAWKNVSGVVPAGGYNQLNVDYSQYTILNFSFFGVAQDGSLHSGDYRNKNIYQASAVQAPAPLVDEDIYSSWDMYLLYGELEILYYVSDGSNAYNQGYRNSGSGWTNVNTGKSGSFPLSIHKAGGAPGVIELAHQKGVKVLASIGGWSMCKHYPEMAADSVKRNRFIASVQTLISMGFDGVDFDWEYPNDPGMNIINYSSADYTNFAILVEKVRAAIGPNKLITACFSASPSKLQGFNWSRLNNSMDYFDMMTYDYNGGWSNKAGHNAPLYDYPGAEYSNFSLHATTTALRALGVNMSKVTLGAPFYGRGVITNGNAALNAPTVKRAETVQPDGPIQTCADYTNWARDLYDGTPTYSYILQQTASGWTDNWDSVAQVPYMTKGNFFLSYDNPRSIAAKAQYIKDNNLAGVIVWQVYGDMLNMTSSTTAKGKLIYCPNTTSPLVNKINEVFASGAVPNKPPVVQITSPANNSTFAGPLNITITANASDSDGVVSSVAFYNGSTLLGTVTTAPYSFTWNGVSAGSYSLKAIATDNKNASTTSAAVNITVTGTANKPPQVSITAPANNAIYTAPASISITASASDSDGVVKQVAFYNGNTLLAVDTTAPYSYNWTAVAAGGYTLSAKATDNLGAVTTSDTIHVTVKPANQPPTVSITAPANNAVYTAPASITITASAADADGTVSQVAFYNGSTLLGTVTAAPYSYTWSNVSAGSYVLTAKATDNGNATTTSVAVNITVNGSGSNTCNGIPLWDPAKAYWGGDSAVYNGNLYKAKWWTQNNRPDISTGDGQPWLLVRACTGSLAAITGAATMAKEPAAEIGPSNTALIYPNPVAASEAQLRFPAHIGDQVLIEVTALNSASPIIRQVFTPGATGEQLVRLDLSKVPTGTWFVRIVSRNTAKVSTVKLIKL</sequence>
<dbReference type="InterPro" id="IPR013783">
    <property type="entry name" value="Ig-like_fold"/>
</dbReference>
<dbReference type="InterPro" id="IPR003610">
    <property type="entry name" value="CBM5/12"/>
</dbReference>
<dbReference type="InterPro" id="IPR035986">
    <property type="entry name" value="PKD_dom_sf"/>
</dbReference>
<feature type="chain" id="PRO_5016392994" description="chitinase" evidence="9">
    <location>
        <begin position="30"/>
        <end position="960"/>
    </location>
</feature>
<evidence type="ECO:0000256" key="1">
    <source>
        <dbReference type="ARBA" id="ARBA00000822"/>
    </source>
</evidence>
<evidence type="ECO:0000256" key="2">
    <source>
        <dbReference type="ARBA" id="ARBA00009121"/>
    </source>
</evidence>
<dbReference type="InterPro" id="IPR001579">
    <property type="entry name" value="Glyco_hydro_18_chit_AS"/>
</dbReference>